<gene>
    <name evidence="2" type="ORF">CPA56_09325</name>
</gene>
<sequence>MNTVQKNPDLERLEIALVQLGFALEQQEIQAESERTRQKEMKNALLARIDALEARLRELLDMGADKGEGTASSETQEGR</sequence>
<dbReference type="Proteomes" id="UP000765338">
    <property type="component" value="Unassembled WGS sequence"/>
</dbReference>
<organism evidence="2 3">
    <name type="scientific">Bombella mellum</name>
    <dbReference type="NCBI Taxonomy" id="2039288"/>
    <lineage>
        <taxon>Bacteria</taxon>
        <taxon>Pseudomonadati</taxon>
        <taxon>Pseudomonadota</taxon>
        <taxon>Alphaproteobacteria</taxon>
        <taxon>Acetobacterales</taxon>
        <taxon>Acetobacteraceae</taxon>
        <taxon>Bombella</taxon>
    </lineage>
</organism>
<evidence type="ECO:0000256" key="1">
    <source>
        <dbReference type="SAM" id="Coils"/>
    </source>
</evidence>
<reference evidence="2 3" key="1">
    <citation type="submission" date="2017-10" db="EMBL/GenBank/DDBJ databases">
        <authorList>
            <person name="Jakob F."/>
        </authorList>
    </citation>
    <scope>NUCLEOTIDE SEQUENCE [LARGE SCALE GENOMIC DNA]</scope>
    <source>
        <strain evidence="2 3">TMW 2.1889</strain>
    </source>
</reference>
<keyword evidence="3" id="KW-1185">Reference proteome</keyword>
<proteinExistence type="predicted"/>
<evidence type="ECO:0000313" key="3">
    <source>
        <dbReference type="Proteomes" id="UP000765338"/>
    </source>
</evidence>
<dbReference type="EMBL" id="PDLY01000007">
    <property type="protein sequence ID" value="MBA5728167.1"/>
    <property type="molecule type" value="Genomic_DNA"/>
</dbReference>
<feature type="coiled-coil region" evidence="1">
    <location>
        <begin position="24"/>
        <end position="62"/>
    </location>
</feature>
<evidence type="ECO:0008006" key="4">
    <source>
        <dbReference type="Google" id="ProtNLM"/>
    </source>
</evidence>
<keyword evidence="1" id="KW-0175">Coiled coil</keyword>
<evidence type="ECO:0000313" key="2">
    <source>
        <dbReference type="EMBL" id="MBA5728167.1"/>
    </source>
</evidence>
<dbReference type="RefSeq" id="WP_182041749.1">
    <property type="nucleotide sequence ID" value="NZ_PDLY01000007.1"/>
</dbReference>
<name>A0ABR5ZV15_9PROT</name>
<accession>A0ABR5ZV15</accession>
<protein>
    <recommendedName>
        <fullName evidence="4">Accessory factor UbiK family protein</fullName>
    </recommendedName>
</protein>
<comment type="caution">
    <text evidence="2">The sequence shown here is derived from an EMBL/GenBank/DDBJ whole genome shotgun (WGS) entry which is preliminary data.</text>
</comment>